<dbReference type="EMBL" id="BFAD01000001">
    <property type="protein sequence ID" value="GBE78337.1"/>
    <property type="molecule type" value="Genomic_DNA"/>
</dbReference>
<keyword evidence="2" id="KW-1185">Reference proteome</keyword>
<dbReference type="Proteomes" id="UP000287166">
    <property type="component" value="Unassembled WGS sequence"/>
</dbReference>
<comment type="caution">
    <text evidence="1">The sequence shown here is derived from an EMBL/GenBank/DDBJ whole genome shotgun (WGS) entry which is preliminary data.</text>
</comment>
<reference evidence="1 2" key="1">
    <citation type="journal article" date="2018" name="Sci. Rep.">
        <title>Genome sequence of the cauliflower mushroom Sparassis crispa (Hanabiratake) and its association with beneficial usage.</title>
        <authorList>
            <person name="Kiyama R."/>
            <person name="Furutani Y."/>
            <person name="Kawaguchi K."/>
            <person name="Nakanishi T."/>
        </authorList>
    </citation>
    <scope>NUCLEOTIDE SEQUENCE [LARGE SCALE GENOMIC DNA]</scope>
</reference>
<evidence type="ECO:0000313" key="1">
    <source>
        <dbReference type="EMBL" id="GBE78337.1"/>
    </source>
</evidence>
<proteinExistence type="predicted"/>
<sequence>MDGPLKVWLEECSRNVNEFFSKTYMHEGRKYRNCRECRKASKIPADKESDVGQLVAEVSTLHHHLESRHKAKYTTWVEHAKFDSMLPKEVKH</sequence>
<accession>A0A401G859</accession>
<dbReference type="InParanoid" id="A0A401G859"/>
<gene>
    <name evidence="1" type="ORF">SCP_0112220</name>
</gene>
<dbReference type="GeneID" id="38775254"/>
<evidence type="ECO:0000313" key="2">
    <source>
        <dbReference type="Proteomes" id="UP000287166"/>
    </source>
</evidence>
<protein>
    <submittedName>
        <fullName evidence="1">Uncharacterized protein</fullName>
    </submittedName>
</protein>
<name>A0A401G859_9APHY</name>
<organism evidence="1 2">
    <name type="scientific">Sparassis crispa</name>
    <dbReference type="NCBI Taxonomy" id="139825"/>
    <lineage>
        <taxon>Eukaryota</taxon>
        <taxon>Fungi</taxon>
        <taxon>Dikarya</taxon>
        <taxon>Basidiomycota</taxon>
        <taxon>Agaricomycotina</taxon>
        <taxon>Agaricomycetes</taxon>
        <taxon>Polyporales</taxon>
        <taxon>Sparassidaceae</taxon>
        <taxon>Sparassis</taxon>
    </lineage>
</organism>
<dbReference type="RefSeq" id="XP_027609250.1">
    <property type="nucleotide sequence ID" value="XM_027753449.1"/>
</dbReference>
<dbReference type="AlphaFoldDB" id="A0A401G859"/>